<proteinExistence type="predicted"/>
<dbReference type="HOGENOM" id="CLU_1415272_0_0_1"/>
<protein>
    <recommendedName>
        <fullName evidence="3">F-box domain-containing protein</fullName>
    </recommendedName>
</protein>
<reference evidence="2" key="1">
    <citation type="journal article" date="2014" name="Proc. Natl. Acad. Sci. U.S.A.">
        <title>Extensive sampling of basidiomycete genomes demonstrates inadequacy of the white-rot/brown-rot paradigm for wood decay fungi.</title>
        <authorList>
            <person name="Riley R."/>
            <person name="Salamov A.A."/>
            <person name="Brown D.W."/>
            <person name="Nagy L.G."/>
            <person name="Floudas D."/>
            <person name="Held B.W."/>
            <person name="Levasseur A."/>
            <person name="Lombard V."/>
            <person name="Morin E."/>
            <person name="Otillar R."/>
            <person name="Lindquist E.A."/>
            <person name="Sun H."/>
            <person name="LaButti K.M."/>
            <person name="Schmutz J."/>
            <person name="Jabbour D."/>
            <person name="Luo H."/>
            <person name="Baker S.E."/>
            <person name="Pisabarro A.G."/>
            <person name="Walton J.D."/>
            <person name="Blanchette R.A."/>
            <person name="Henrissat B."/>
            <person name="Martin F."/>
            <person name="Cullen D."/>
            <person name="Hibbett D.S."/>
            <person name="Grigoriev I.V."/>
        </authorList>
    </citation>
    <scope>NUCLEOTIDE SEQUENCE [LARGE SCALE GENOMIC DNA]</scope>
    <source>
        <strain evidence="2">CBS 339.88</strain>
    </source>
</reference>
<organism evidence="1 2">
    <name type="scientific">Galerina marginata (strain CBS 339.88)</name>
    <dbReference type="NCBI Taxonomy" id="685588"/>
    <lineage>
        <taxon>Eukaryota</taxon>
        <taxon>Fungi</taxon>
        <taxon>Dikarya</taxon>
        <taxon>Basidiomycota</taxon>
        <taxon>Agaricomycotina</taxon>
        <taxon>Agaricomycetes</taxon>
        <taxon>Agaricomycetidae</taxon>
        <taxon>Agaricales</taxon>
        <taxon>Agaricineae</taxon>
        <taxon>Strophariaceae</taxon>
        <taxon>Galerina</taxon>
    </lineage>
</organism>
<accession>A0A067TAF1</accession>
<dbReference type="AlphaFoldDB" id="A0A067TAF1"/>
<dbReference type="Proteomes" id="UP000027222">
    <property type="component" value="Unassembled WGS sequence"/>
</dbReference>
<sequence>MPNLKELSVYHQVVIVPNQVLAPSSWLGARASASTFAGLLDLNLTTVLFGFPFDSLTNADLHMFAEAWPLLKRLHLYAHSIGSIDFGVFLIIAEELPHLEEIGISLRTNNLPNPDSLTLHEHPLRHIDVRNSVVTDDWKVTFALCLVRLFIGPIVLHHPYRDNDAAAKQWEEVRAIIDEMQADRFRGRGYGK</sequence>
<evidence type="ECO:0000313" key="2">
    <source>
        <dbReference type="Proteomes" id="UP000027222"/>
    </source>
</evidence>
<name>A0A067TAF1_GALM3</name>
<keyword evidence="2" id="KW-1185">Reference proteome</keyword>
<dbReference type="OrthoDB" id="2631350at2759"/>
<evidence type="ECO:0008006" key="3">
    <source>
        <dbReference type="Google" id="ProtNLM"/>
    </source>
</evidence>
<dbReference type="EMBL" id="KL142373">
    <property type="protein sequence ID" value="KDR79342.1"/>
    <property type="molecule type" value="Genomic_DNA"/>
</dbReference>
<gene>
    <name evidence="1" type="ORF">GALMADRAFT_154263</name>
</gene>
<evidence type="ECO:0000313" key="1">
    <source>
        <dbReference type="EMBL" id="KDR79342.1"/>
    </source>
</evidence>